<name>A0A9P6TCC6_9BASI</name>
<accession>A0A9P6TCC6</accession>
<proteinExistence type="predicted"/>
<protein>
    <submittedName>
        <fullName evidence="1">Uncharacterized protein</fullName>
    </submittedName>
</protein>
<dbReference type="OrthoDB" id="10683913at2759"/>
<dbReference type="AlphaFoldDB" id="A0A9P6TCC6"/>
<evidence type="ECO:0000313" key="2">
    <source>
        <dbReference type="Proteomes" id="UP000886653"/>
    </source>
</evidence>
<keyword evidence="2" id="KW-1185">Reference proteome</keyword>
<dbReference type="EMBL" id="MU167250">
    <property type="protein sequence ID" value="KAG0147216.1"/>
    <property type="molecule type" value="Genomic_DNA"/>
</dbReference>
<dbReference type="Proteomes" id="UP000886653">
    <property type="component" value="Unassembled WGS sequence"/>
</dbReference>
<sequence length="93" mass="10781">MARDYLVQIARLASCIQLDESLEDELLKDMRSITKWLNLNPKIDRYVCCPTCYTLYFIEDSPMECGYQELPMTKICNMDLFINSKIGSEPVTS</sequence>
<comment type="caution">
    <text evidence="1">The sequence shown here is derived from an EMBL/GenBank/DDBJ whole genome shotgun (WGS) entry which is preliminary data.</text>
</comment>
<organism evidence="1 2">
    <name type="scientific">Cronartium quercuum f. sp. fusiforme G11</name>
    <dbReference type="NCBI Taxonomy" id="708437"/>
    <lineage>
        <taxon>Eukaryota</taxon>
        <taxon>Fungi</taxon>
        <taxon>Dikarya</taxon>
        <taxon>Basidiomycota</taxon>
        <taxon>Pucciniomycotina</taxon>
        <taxon>Pucciniomycetes</taxon>
        <taxon>Pucciniales</taxon>
        <taxon>Coleosporiaceae</taxon>
        <taxon>Cronartium</taxon>
    </lineage>
</organism>
<reference evidence="1" key="1">
    <citation type="submission" date="2013-11" db="EMBL/GenBank/DDBJ databases">
        <title>Genome sequence of the fusiform rust pathogen reveals effectors for host alternation and coevolution with pine.</title>
        <authorList>
            <consortium name="DOE Joint Genome Institute"/>
            <person name="Smith K."/>
            <person name="Pendleton A."/>
            <person name="Kubisiak T."/>
            <person name="Anderson C."/>
            <person name="Salamov A."/>
            <person name="Aerts A."/>
            <person name="Riley R."/>
            <person name="Clum A."/>
            <person name="Lindquist E."/>
            <person name="Ence D."/>
            <person name="Campbell M."/>
            <person name="Kronenberg Z."/>
            <person name="Feau N."/>
            <person name="Dhillon B."/>
            <person name="Hamelin R."/>
            <person name="Burleigh J."/>
            <person name="Smith J."/>
            <person name="Yandell M."/>
            <person name="Nelson C."/>
            <person name="Grigoriev I."/>
            <person name="Davis J."/>
        </authorList>
    </citation>
    <scope>NUCLEOTIDE SEQUENCE</scope>
    <source>
        <strain evidence="1">G11</strain>
    </source>
</reference>
<evidence type="ECO:0000313" key="1">
    <source>
        <dbReference type="EMBL" id="KAG0147216.1"/>
    </source>
</evidence>
<gene>
    <name evidence="1" type="ORF">CROQUDRAFT_656322</name>
</gene>